<dbReference type="PROSITE" id="PS51186">
    <property type="entry name" value="GNAT"/>
    <property type="match status" value="1"/>
</dbReference>
<reference evidence="4" key="1">
    <citation type="journal article" date="2021" name="PeerJ">
        <title>Extensive microbial diversity within the chicken gut microbiome revealed by metagenomics and culture.</title>
        <authorList>
            <person name="Gilroy R."/>
            <person name="Ravi A."/>
            <person name="Getino M."/>
            <person name="Pursley I."/>
            <person name="Horton D.L."/>
            <person name="Alikhan N.F."/>
            <person name="Baker D."/>
            <person name="Gharbi K."/>
            <person name="Hall N."/>
            <person name="Watson M."/>
            <person name="Adriaenssens E.M."/>
            <person name="Foster-Nyarko E."/>
            <person name="Jarju S."/>
            <person name="Secka A."/>
            <person name="Antonio M."/>
            <person name="Oren A."/>
            <person name="Chaudhuri R.R."/>
            <person name="La Ragione R."/>
            <person name="Hildebrand F."/>
            <person name="Pallen M.J."/>
        </authorList>
    </citation>
    <scope>NUCLEOTIDE SEQUENCE</scope>
    <source>
        <strain evidence="4">CHK171-505</strain>
    </source>
</reference>
<dbReference type="Gene3D" id="3.40.630.30">
    <property type="match status" value="1"/>
</dbReference>
<dbReference type="InterPro" id="IPR000182">
    <property type="entry name" value="GNAT_dom"/>
</dbReference>
<dbReference type="PANTHER" id="PTHR43072">
    <property type="entry name" value="N-ACETYLTRANSFERASE"/>
    <property type="match status" value="1"/>
</dbReference>
<gene>
    <name evidence="4" type="ORF">H9948_00760</name>
</gene>
<protein>
    <submittedName>
        <fullName evidence="4">GNAT family N-acetyltransferase</fullName>
    </submittedName>
</protein>
<evidence type="ECO:0000256" key="1">
    <source>
        <dbReference type="ARBA" id="ARBA00022679"/>
    </source>
</evidence>
<proteinExistence type="predicted"/>
<comment type="caution">
    <text evidence="4">The sequence shown here is derived from an EMBL/GenBank/DDBJ whole genome shotgun (WGS) entry which is preliminary data.</text>
</comment>
<evidence type="ECO:0000256" key="2">
    <source>
        <dbReference type="ARBA" id="ARBA00023315"/>
    </source>
</evidence>
<evidence type="ECO:0000313" key="4">
    <source>
        <dbReference type="EMBL" id="HJA89305.1"/>
    </source>
</evidence>
<keyword evidence="2" id="KW-0012">Acyltransferase</keyword>
<accession>A0A9D2HZ80</accession>
<dbReference type="Pfam" id="PF13420">
    <property type="entry name" value="Acetyltransf_4"/>
    <property type="match status" value="1"/>
</dbReference>
<dbReference type="GO" id="GO:0016747">
    <property type="term" value="F:acyltransferase activity, transferring groups other than amino-acyl groups"/>
    <property type="evidence" value="ECO:0007669"/>
    <property type="project" value="InterPro"/>
</dbReference>
<organism evidence="4 5">
    <name type="scientific">Candidatus Jeotgalibaca merdavium</name>
    <dbReference type="NCBI Taxonomy" id="2838627"/>
    <lineage>
        <taxon>Bacteria</taxon>
        <taxon>Bacillati</taxon>
        <taxon>Bacillota</taxon>
        <taxon>Bacilli</taxon>
        <taxon>Lactobacillales</taxon>
        <taxon>Carnobacteriaceae</taxon>
        <taxon>Jeotgalibaca</taxon>
    </lineage>
</organism>
<dbReference type="EMBL" id="DWYW01000015">
    <property type="protein sequence ID" value="HJA89305.1"/>
    <property type="molecule type" value="Genomic_DNA"/>
</dbReference>
<feature type="domain" description="N-acetyltransferase" evidence="3">
    <location>
        <begin position="4"/>
        <end position="172"/>
    </location>
</feature>
<evidence type="ECO:0000313" key="5">
    <source>
        <dbReference type="Proteomes" id="UP000886856"/>
    </source>
</evidence>
<reference evidence="4" key="2">
    <citation type="submission" date="2021-04" db="EMBL/GenBank/DDBJ databases">
        <authorList>
            <person name="Gilroy R."/>
        </authorList>
    </citation>
    <scope>NUCLEOTIDE SEQUENCE</scope>
    <source>
        <strain evidence="4">CHK171-505</strain>
    </source>
</reference>
<name>A0A9D2HZ80_9LACT</name>
<dbReference type="CDD" id="cd04301">
    <property type="entry name" value="NAT_SF"/>
    <property type="match status" value="1"/>
</dbReference>
<dbReference type="PANTHER" id="PTHR43072:SF23">
    <property type="entry name" value="UPF0039 PROTEIN C11D3.02C"/>
    <property type="match status" value="1"/>
</dbReference>
<keyword evidence="1" id="KW-0808">Transferase</keyword>
<evidence type="ECO:0000259" key="3">
    <source>
        <dbReference type="PROSITE" id="PS51186"/>
    </source>
</evidence>
<dbReference type="AlphaFoldDB" id="A0A9D2HZ80"/>
<dbReference type="InterPro" id="IPR016181">
    <property type="entry name" value="Acyl_CoA_acyltransferase"/>
</dbReference>
<dbReference type="Proteomes" id="UP000886856">
    <property type="component" value="Unassembled WGS sequence"/>
</dbReference>
<sequence length="202" mass="23367">MTQPIIRLAKETDIDDLLAIFTPYVTDTAITFQYDIPSRQDFLEKYQSISQDFPFIVAEEAGEVVGYAYATPFRKEAAYAWSAEPSIYLKQDRRGNGLGKRLYQILEELLKKQHIVQIVACIAYTEGDNPYLTNSSPRFHEKLGYETIAHFPKCGYKFQSWYDCIWMRKLLVEEIPVVPQEIIPFSKLNHDLDKLLENSGVL</sequence>
<dbReference type="SUPFAM" id="SSF55729">
    <property type="entry name" value="Acyl-CoA N-acyltransferases (Nat)"/>
    <property type="match status" value="1"/>
</dbReference>